<dbReference type="Proteomes" id="UP000178885">
    <property type="component" value="Unassembled WGS sequence"/>
</dbReference>
<proteinExistence type="predicted"/>
<dbReference type="GO" id="GO:0006402">
    <property type="term" value="P:mRNA catabolic process"/>
    <property type="evidence" value="ECO:0007669"/>
    <property type="project" value="InterPro"/>
</dbReference>
<evidence type="ECO:0000313" key="2">
    <source>
        <dbReference type="Proteomes" id="UP000178885"/>
    </source>
</evidence>
<protein>
    <recommendedName>
        <fullName evidence="3">Carbon storage regulator</fullName>
    </recommendedName>
</protein>
<dbReference type="SUPFAM" id="SSF117130">
    <property type="entry name" value="CsrA-like"/>
    <property type="match status" value="1"/>
</dbReference>
<dbReference type="InterPro" id="IPR036107">
    <property type="entry name" value="CsrA_sf"/>
</dbReference>
<dbReference type="Gene3D" id="2.60.40.4380">
    <property type="entry name" value="Translational regulator CsrA"/>
    <property type="match status" value="1"/>
</dbReference>
<comment type="caution">
    <text evidence="1">The sequence shown here is derived from an EMBL/GenBank/DDBJ whole genome shotgun (WGS) entry which is preliminary data.</text>
</comment>
<dbReference type="AlphaFoldDB" id="A0A1F6TR83"/>
<reference evidence="1 2" key="1">
    <citation type="journal article" date="2016" name="Nat. Commun.">
        <title>Thousands of microbial genomes shed light on interconnected biogeochemical processes in an aquifer system.</title>
        <authorList>
            <person name="Anantharaman K."/>
            <person name="Brown C.T."/>
            <person name="Hug L.A."/>
            <person name="Sharon I."/>
            <person name="Castelle C.J."/>
            <person name="Probst A.J."/>
            <person name="Thomas B.C."/>
            <person name="Singh A."/>
            <person name="Wilkins M.J."/>
            <person name="Karaoz U."/>
            <person name="Brodie E.L."/>
            <person name="Williams K.H."/>
            <person name="Hubbard S.S."/>
            <person name="Banfield J.F."/>
        </authorList>
    </citation>
    <scope>NUCLEOTIDE SEQUENCE [LARGE SCALE GENOMIC DNA]</scope>
</reference>
<dbReference type="STRING" id="1817760.A2151_04390"/>
<dbReference type="InterPro" id="IPR003751">
    <property type="entry name" value="CsrA"/>
</dbReference>
<dbReference type="GO" id="GO:0006109">
    <property type="term" value="P:regulation of carbohydrate metabolic process"/>
    <property type="evidence" value="ECO:0007669"/>
    <property type="project" value="InterPro"/>
</dbReference>
<accession>A0A1F6TR83</accession>
<dbReference type="GO" id="GO:0003723">
    <property type="term" value="F:RNA binding"/>
    <property type="evidence" value="ECO:0007669"/>
    <property type="project" value="InterPro"/>
</dbReference>
<gene>
    <name evidence="1" type="ORF">A2151_04390</name>
</gene>
<evidence type="ECO:0008006" key="3">
    <source>
        <dbReference type="Google" id="ProtNLM"/>
    </source>
</evidence>
<organism evidence="1 2">
    <name type="scientific">Candidatus Muproteobacteria bacterium RBG_16_65_34</name>
    <dbReference type="NCBI Taxonomy" id="1817760"/>
    <lineage>
        <taxon>Bacteria</taxon>
        <taxon>Pseudomonadati</taxon>
        <taxon>Pseudomonadota</taxon>
        <taxon>Candidatus Muproteobacteria</taxon>
    </lineage>
</organism>
<dbReference type="EMBL" id="MFSU01000052">
    <property type="protein sequence ID" value="OGI47566.1"/>
    <property type="molecule type" value="Genomic_DNA"/>
</dbReference>
<name>A0A1F6TR83_9PROT</name>
<dbReference type="Pfam" id="PF02599">
    <property type="entry name" value="CsrA"/>
    <property type="match status" value="1"/>
</dbReference>
<evidence type="ECO:0000313" key="1">
    <source>
        <dbReference type="EMBL" id="OGI47566.1"/>
    </source>
</evidence>
<sequence>MLVLTRKLDEGILIDLDPSADPSMPAGELFANGPIEIRVVDIATSRVKLAVGADRRLFVRRDELDEKR</sequence>